<dbReference type="PANTHER" id="PTHR45719">
    <property type="entry name" value="GLYCOSYLTRANSFERASE"/>
    <property type="match status" value="1"/>
</dbReference>
<protein>
    <recommendedName>
        <fullName evidence="9">Protein xylosyltransferase</fullName>
    </recommendedName>
</protein>
<accession>A0A1X6PBI7</accession>
<evidence type="ECO:0008006" key="9">
    <source>
        <dbReference type="Google" id="ProtNLM"/>
    </source>
</evidence>
<evidence type="ECO:0000256" key="6">
    <source>
        <dbReference type="SAM" id="MobiDB-lite"/>
    </source>
</evidence>
<keyword evidence="4" id="KW-0472">Membrane</keyword>
<dbReference type="InterPro" id="IPR003406">
    <property type="entry name" value="Glyco_trans_14"/>
</dbReference>
<feature type="compositionally biased region" description="Polar residues" evidence="6">
    <location>
        <begin position="333"/>
        <end position="343"/>
    </location>
</feature>
<dbReference type="GO" id="GO:0016020">
    <property type="term" value="C:membrane"/>
    <property type="evidence" value="ECO:0007669"/>
    <property type="project" value="UniProtKB-SubCell"/>
</dbReference>
<reference evidence="7 8" key="1">
    <citation type="submission" date="2017-03" db="EMBL/GenBank/DDBJ databases">
        <title>WGS assembly of Porphyra umbilicalis.</title>
        <authorList>
            <person name="Brawley S.H."/>
            <person name="Blouin N.A."/>
            <person name="Ficko-Blean E."/>
            <person name="Wheeler G.L."/>
            <person name="Lohr M."/>
            <person name="Goodson H.V."/>
            <person name="Jenkins J.W."/>
            <person name="Blaby-Haas C.E."/>
            <person name="Helliwell K.E."/>
            <person name="Chan C."/>
            <person name="Marriage T."/>
            <person name="Bhattacharya D."/>
            <person name="Klein A.S."/>
            <person name="Badis Y."/>
            <person name="Brodie J."/>
            <person name="Cao Y."/>
            <person name="Collen J."/>
            <person name="Dittami S.M."/>
            <person name="Gachon C.M."/>
            <person name="Green B.R."/>
            <person name="Karpowicz S."/>
            <person name="Kim J.W."/>
            <person name="Kudahl U."/>
            <person name="Lin S."/>
            <person name="Michel G."/>
            <person name="Mittag M."/>
            <person name="Olson B.J."/>
            <person name="Pangilinan J."/>
            <person name="Peng Y."/>
            <person name="Qiu H."/>
            <person name="Shu S."/>
            <person name="Singer J.T."/>
            <person name="Smith A.G."/>
            <person name="Sprecher B.N."/>
            <person name="Wagner V."/>
            <person name="Wang W."/>
            <person name="Wang Z.-Y."/>
            <person name="Yan J."/>
            <person name="Yarish C."/>
            <person name="Zoeuner-Riek S."/>
            <person name="Zhuang Y."/>
            <person name="Zou Y."/>
            <person name="Lindquist E.A."/>
            <person name="Grimwood J."/>
            <person name="Barry K."/>
            <person name="Rokhsar D.S."/>
            <person name="Schmutz J."/>
            <person name="Stiller J.W."/>
            <person name="Grossman A.R."/>
            <person name="Prochnik S.E."/>
        </authorList>
    </citation>
    <scope>NUCLEOTIDE SEQUENCE [LARGE SCALE GENOMIC DNA]</scope>
    <source>
        <strain evidence="7">4086291</strain>
    </source>
</reference>
<comment type="subcellular location">
    <subcellularLocation>
        <location evidence="1">Membrane</location>
        <topology evidence="1">Single-pass type II membrane protein</topology>
    </subcellularLocation>
</comment>
<feature type="compositionally biased region" description="Basic residues" evidence="6">
    <location>
        <begin position="349"/>
        <end position="360"/>
    </location>
</feature>
<feature type="compositionally biased region" description="Low complexity" evidence="6">
    <location>
        <begin position="309"/>
        <end position="331"/>
    </location>
</feature>
<keyword evidence="2" id="KW-0328">Glycosyltransferase</keyword>
<name>A0A1X6PBI7_PORUM</name>
<organism evidence="7 8">
    <name type="scientific">Porphyra umbilicalis</name>
    <name type="common">Purple laver</name>
    <name type="synonym">Red alga</name>
    <dbReference type="NCBI Taxonomy" id="2786"/>
    <lineage>
        <taxon>Eukaryota</taxon>
        <taxon>Rhodophyta</taxon>
        <taxon>Bangiophyceae</taxon>
        <taxon>Bangiales</taxon>
        <taxon>Bangiaceae</taxon>
        <taxon>Porphyra</taxon>
    </lineage>
</organism>
<evidence type="ECO:0000256" key="2">
    <source>
        <dbReference type="ARBA" id="ARBA00022676"/>
    </source>
</evidence>
<dbReference type="Proteomes" id="UP000218209">
    <property type="component" value="Unassembled WGS sequence"/>
</dbReference>
<dbReference type="AlphaFoldDB" id="A0A1X6PBI7"/>
<keyword evidence="5" id="KW-0325">Glycoprotein</keyword>
<gene>
    <name evidence="7" type="ORF">BU14_0125s0011</name>
</gene>
<feature type="region of interest" description="Disordered" evidence="6">
    <location>
        <begin position="391"/>
        <end position="413"/>
    </location>
</feature>
<feature type="region of interest" description="Disordered" evidence="6">
    <location>
        <begin position="285"/>
        <end position="361"/>
    </location>
</feature>
<dbReference type="PANTHER" id="PTHR45719:SF3">
    <property type="entry name" value="BETA-GLUCURONOSYLTRANSFERASE GLCAT14A"/>
    <property type="match status" value="1"/>
</dbReference>
<proteinExistence type="predicted"/>
<evidence type="ECO:0000313" key="7">
    <source>
        <dbReference type="EMBL" id="OSX78023.1"/>
    </source>
</evidence>
<evidence type="ECO:0000313" key="8">
    <source>
        <dbReference type="Proteomes" id="UP000218209"/>
    </source>
</evidence>
<dbReference type="GO" id="GO:0015020">
    <property type="term" value="F:glucuronosyltransferase activity"/>
    <property type="evidence" value="ECO:0007669"/>
    <property type="project" value="InterPro"/>
</dbReference>
<keyword evidence="8" id="KW-1185">Reference proteome</keyword>
<evidence type="ECO:0000256" key="3">
    <source>
        <dbReference type="ARBA" id="ARBA00022679"/>
    </source>
</evidence>
<dbReference type="EMBL" id="KV918822">
    <property type="protein sequence ID" value="OSX78023.1"/>
    <property type="molecule type" value="Genomic_DNA"/>
</dbReference>
<evidence type="ECO:0000256" key="1">
    <source>
        <dbReference type="ARBA" id="ARBA00004606"/>
    </source>
</evidence>
<keyword evidence="3" id="KW-0808">Transferase</keyword>
<dbReference type="Pfam" id="PF02485">
    <property type="entry name" value="Branch"/>
    <property type="match status" value="2"/>
</dbReference>
<evidence type="ECO:0000256" key="4">
    <source>
        <dbReference type="ARBA" id="ARBA00023136"/>
    </source>
</evidence>
<evidence type="ECO:0000256" key="5">
    <source>
        <dbReference type="ARBA" id="ARBA00023180"/>
    </source>
</evidence>
<feature type="compositionally biased region" description="Pro residues" evidence="6">
    <location>
        <begin position="297"/>
        <end position="308"/>
    </location>
</feature>
<sequence>MAIFIQVSGANLPLFPRLLARVHHPRNTYAVHFDAAIPDAALTPVLADLAASDAYAANVVVMERTPLTYRGVSLVTNTLDAMEVALSAPTPWTYWLNLSGSDYPLLPMTTQRRLLAEPLVARKPRTFFTVATGADAERIVADRLGTLFVDPALADLGDARRPAVNATAAAAGGWGASAVATAAAARALTPVTDAALAHVAAPLFPAVAPSIHKAEAWMTLHRGFVAYAARGATARRSLLAFAYAADAAEHYFVSLAAGSASWRHSVLSNCLRDVQWRAGEQHPLTVDVEAPPGGGGTPPPPPPPPPGTVGPAAAPSTPSSRRCGRRPSGTRASLASQTRRSWTASTWRGGRRVRRRRRASTWRGSCALRMGIGRCGRGSVMGGGTACDWGGGKKGGGGEVGGGGGGARGRGWG</sequence>
<dbReference type="InterPro" id="IPR044610">
    <property type="entry name" value="GLCAT14A/B/C"/>
</dbReference>